<evidence type="ECO:0000256" key="3">
    <source>
        <dbReference type="ARBA" id="ARBA00005464"/>
    </source>
</evidence>
<dbReference type="GO" id="GO:0043022">
    <property type="term" value="F:ribosome binding"/>
    <property type="evidence" value="ECO:0007669"/>
    <property type="project" value="TreeGrafter"/>
</dbReference>
<dbReference type="InterPro" id="IPR005215">
    <property type="entry name" value="Trig_fac"/>
</dbReference>
<keyword evidence="6" id="KW-0697">Rotamase</keyword>
<proteinExistence type="inferred from homology"/>
<evidence type="ECO:0000256" key="4">
    <source>
        <dbReference type="ARBA" id="ARBA00013194"/>
    </source>
</evidence>
<dbReference type="InterPro" id="IPR008880">
    <property type="entry name" value="Trigger_fac_C"/>
</dbReference>
<dbReference type="InterPro" id="IPR027304">
    <property type="entry name" value="Trigger_fact/SurA_dom_sf"/>
</dbReference>
<evidence type="ECO:0000259" key="11">
    <source>
        <dbReference type="Pfam" id="PF05698"/>
    </source>
</evidence>
<accession>A0A2W1NVV2</accession>
<organism evidence="12 13">
    <name type="scientific">Putridiphycobacter roseus</name>
    <dbReference type="NCBI Taxonomy" id="2219161"/>
    <lineage>
        <taxon>Bacteria</taxon>
        <taxon>Pseudomonadati</taxon>
        <taxon>Bacteroidota</taxon>
        <taxon>Flavobacteriia</taxon>
        <taxon>Flavobacteriales</taxon>
        <taxon>Crocinitomicaceae</taxon>
        <taxon>Putridiphycobacter</taxon>
    </lineage>
</organism>
<comment type="similarity">
    <text evidence="3">Belongs to the FKBP-type PPIase family. Tig subfamily.</text>
</comment>
<dbReference type="GO" id="GO:0015031">
    <property type="term" value="P:protein transport"/>
    <property type="evidence" value="ECO:0007669"/>
    <property type="project" value="InterPro"/>
</dbReference>
<dbReference type="SUPFAM" id="SSF109998">
    <property type="entry name" value="Triger factor/SurA peptide-binding domain-like"/>
    <property type="match status" value="1"/>
</dbReference>
<sequence>MNVVEEKIDDLNAVLRIQIAPADYSTKVEDILKKYRKDANMPGFRPGKTPMGIIKKKYGKSVLADELNKLINESLTDFIQKNNLEVLGNPLPKIDEEVKGDFINPTEFEFAYVLGLAPTFDLDINAKQKFDYLKVDVSEEMLDKEVDNLARRYGKLVPADKVGEKDMVVGEFSEPSGEISNNSTISLEFIEDDKVKKSILGKKVGDVLSLDPKTVSRDDKDLAAMLGVDESKINDLPAKFDFKITEIKNMIPAAIDQELFDKLFGPGTISNETELREKIKADLDQMFQNDSDRLFSQKATEAIVEKTKFELPEDFLKRWIKESAKEEVSAEEIEADFDNYKKSLKWQLIQNKIIKENDLQVKSEEVIAHTKGLLINQYAQYGMPAPEEKELDAQAKNVLSNQEEANKIYDSIYGAKILAYIKENVKLTEKLLPYEKFVEVAYAQN</sequence>
<evidence type="ECO:0000313" key="13">
    <source>
        <dbReference type="Proteomes" id="UP000249248"/>
    </source>
</evidence>
<dbReference type="GO" id="GO:0051083">
    <property type="term" value="P:'de novo' cotranslational protein folding"/>
    <property type="evidence" value="ECO:0007669"/>
    <property type="project" value="TreeGrafter"/>
</dbReference>
<dbReference type="NCBIfam" id="TIGR00115">
    <property type="entry name" value="tig"/>
    <property type="match status" value="1"/>
</dbReference>
<dbReference type="PIRSF" id="PIRSF003095">
    <property type="entry name" value="Trigger_factor"/>
    <property type="match status" value="1"/>
</dbReference>
<keyword evidence="8" id="KW-0413">Isomerase</keyword>
<keyword evidence="13" id="KW-1185">Reference proteome</keyword>
<name>A0A2W1NVV2_9FLAO</name>
<dbReference type="GO" id="GO:0043335">
    <property type="term" value="P:protein unfolding"/>
    <property type="evidence" value="ECO:0007669"/>
    <property type="project" value="TreeGrafter"/>
</dbReference>
<evidence type="ECO:0000256" key="1">
    <source>
        <dbReference type="ARBA" id="ARBA00000971"/>
    </source>
</evidence>
<evidence type="ECO:0000256" key="6">
    <source>
        <dbReference type="ARBA" id="ARBA00023110"/>
    </source>
</evidence>
<dbReference type="InterPro" id="IPR036611">
    <property type="entry name" value="Trigger_fac_ribosome-bd_sf"/>
</dbReference>
<protein>
    <recommendedName>
        <fullName evidence="5">Trigger factor</fullName>
        <ecNumber evidence="4">5.2.1.8</ecNumber>
    </recommendedName>
    <alternativeName>
        <fullName evidence="9">PPIase</fullName>
    </alternativeName>
</protein>
<evidence type="ECO:0000256" key="8">
    <source>
        <dbReference type="ARBA" id="ARBA00023235"/>
    </source>
</evidence>
<comment type="caution">
    <text evidence="12">The sequence shown here is derived from an EMBL/GenBank/DDBJ whole genome shotgun (WGS) entry which is preliminary data.</text>
</comment>
<dbReference type="Gene3D" id="1.10.3120.10">
    <property type="entry name" value="Trigger factor, C-terminal domain"/>
    <property type="match status" value="1"/>
</dbReference>
<evidence type="ECO:0000259" key="10">
    <source>
        <dbReference type="Pfam" id="PF05697"/>
    </source>
</evidence>
<evidence type="ECO:0000256" key="5">
    <source>
        <dbReference type="ARBA" id="ARBA00016902"/>
    </source>
</evidence>
<dbReference type="RefSeq" id="WP_111061849.1">
    <property type="nucleotide sequence ID" value="NZ_JBHUCU010000007.1"/>
</dbReference>
<gene>
    <name evidence="12" type="primary">tig</name>
    <name evidence="12" type="ORF">DNU06_03720</name>
</gene>
<comment type="subcellular location">
    <subcellularLocation>
        <location evidence="2">Cytoplasm</location>
    </subcellularLocation>
</comment>
<feature type="domain" description="Trigger factor C-terminal" evidence="11">
    <location>
        <begin position="274"/>
        <end position="422"/>
    </location>
</feature>
<reference evidence="12 13" key="1">
    <citation type="submission" date="2018-06" db="EMBL/GenBank/DDBJ databases">
        <title>The draft genome sequence of Crocinitomix sp. SM1701.</title>
        <authorList>
            <person name="Zhang X."/>
        </authorList>
    </citation>
    <scope>NUCLEOTIDE SEQUENCE [LARGE SCALE GENOMIC DNA]</scope>
    <source>
        <strain evidence="12 13">SM1701</strain>
    </source>
</reference>
<keyword evidence="7" id="KW-0143">Chaperone</keyword>
<dbReference type="EMBL" id="QKSB01000001">
    <property type="protein sequence ID" value="PZE18948.1"/>
    <property type="molecule type" value="Genomic_DNA"/>
</dbReference>
<dbReference type="PANTHER" id="PTHR30560:SF3">
    <property type="entry name" value="TRIGGER FACTOR-LIKE PROTEIN TIG, CHLOROPLASTIC"/>
    <property type="match status" value="1"/>
</dbReference>
<dbReference type="OrthoDB" id="9767721at2"/>
<dbReference type="InterPro" id="IPR008881">
    <property type="entry name" value="Trigger_fac_ribosome-bd_bac"/>
</dbReference>
<evidence type="ECO:0000256" key="9">
    <source>
        <dbReference type="ARBA" id="ARBA00029986"/>
    </source>
</evidence>
<dbReference type="GO" id="GO:0005737">
    <property type="term" value="C:cytoplasm"/>
    <property type="evidence" value="ECO:0007669"/>
    <property type="project" value="UniProtKB-SubCell"/>
</dbReference>
<dbReference type="PANTHER" id="PTHR30560">
    <property type="entry name" value="TRIGGER FACTOR CHAPERONE AND PEPTIDYL-PROLYL CIS/TRANS ISOMERASE"/>
    <property type="match status" value="1"/>
</dbReference>
<dbReference type="SUPFAM" id="SSF102735">
    <property type="entry name" value="Trigger factor ribosome-binding domain"/>
    <property type="match status" value="1"/>
</dbReference>
<evidence type="ECO:0000313" key="12">
    <source>
        <dbReference type="EMBL" id="PZE18948.1"/>
    </source>
</evidence>
<dbReference type="Pfam" id="PF05697">
    <property type="entry name" value="Trigger_N"/>
    <property type="match status" value="1"/>
</dbReference>
<dbReference type="AlphaFoldDB" id="A0A2W1NVV2"/>
<comment type="catalytic activity">
    <reaction evidence="1">
        <text>[protein]-peptidylproline (omega=180) = [protein]-peptidylproline (omega=0)</text>
        <dbReference type="Rhea" id="RHEA:16237"/>
        <dbReference type="Rhea" id="RHEA-COMP:10747"/>
        <dbReference type="Rhea" id="RHEA-COMP:10748"/>
        <dbReference type="ChEBI" id="CHEBI:83833"/>
        <dbReference type="ChEBI" id="CHEBI:83834"/>
        <dbReference type="EC" id="5.2.1.8"/>
    </reaction>
</comment>
<dbReference type="Gene3D" id="3.30.70.1050">
    <property type="entry name" value="Trigger factor ribosome-binding domain"/>
    <property type="match status" value="1"/>
</dbReference>
<feature type="domain" description="Trigger factor ribosome-binding bacterial" evidence="10">
    <location>
        <begin position="1"/>
        <end position="149"/>
    </location>
</feature>
<dbReference type="GO" id="GO:0003755">
    <property type="term" value="F:peptidyl-prolyl cis-trans isomerase activity"/>
    <property type="evidence" value="ECO:0007669"/>
    <property type="project" value="UniProtKB-KW"/>
</dbReference>
<dbReference type="EC" id="5.2.1.8" evidence="4"/>
<dbReference type="GO" id="GO:0044183">
    <property type="term" value="F:protein folding chaperone"/>
    <property type="evidence" value="ECO:0007669"/>
    <property type="project" value="TreeGrafter"/>
</dbReference>
<evidence type="ECO:0000256" key="7">
    <source>
        <dbReference type="ARBA" id="ARBA00023186"/>
    </source>
</evidence>
<dbReference type="InterPro" id="IPR037041">
    <property type="entry name" value="Trigger_fac_C_sf"/>
</dbReference>
<dbReference type="Pfam" id="PF05698">
    <property type="entry name" value="Trigger_C"/>
    <property type="match status" value="1"/>
</dbReference>
<dbReference type="Proteomes" id="UP000249248">
    <property type="component" value="Unassembled WGS sequence"/>
</dbReference>
<evidence type="ECO:0000256" key="2">
    <source>
        <dbReference type="ARBA" id="ARBA00004496"/>
    </source>
</evidence>